<evidence type="ECO:0000313" key="4">
    <source>
        <dbReference type="Proteomes" id="UP000632125"/>
    </source>
</evidence>
<dbReference type="Pfam" id="PF01882">
    <property type="entry name" value="DUF58"/>
    <property type="match status" value="1"/>
</dbReference>
<evidence type="ECO:0000259" key="2">
    <source>
        <dbReference type="Pfam" id="PF01882"/>
    </source>
</evidence>
<feature type="transmembrane region" description="Helical" evidence="1">
    <location>
        <begin position="7"/>
        <end position="26"/>
    </location>
</feature>
<dbReference type="EMBL" id="JACXIY010000049">
    <property type="protein sequence ID" value="MBD2872471.1"/>
    <property type="molecule type" value="Genomic_DNA"/>
</dbReference>
<keyword evidence="4" id="KW-1185">Reference proteome</keyword>
<reference evidence="3" key="1">
    <citation type="submission" date="2020-09" db="EMBL/GenBank/DDBJ databases">
        <title>A novel bacterium of genus Paenibacillus, isolated from South China Sea.</title>
        <authorList>
            <person name="Huang H."/>
            <person name="Mo K."/>
            <person name="Hu Y."/>
        </authorList>
    </citation>
    <scope>NUCLEOTIDE SEQUENCE</scope>
    <source>
        <strain evidence="3">IB182493</strain>
    </source>
</reference>
<dbReference type="RefSeq" id="WP_190867183.1">
    <property type="nucleotide sequence ID" value="NZ_JACXIY010000049.1"/>
</dbReference>
<feature type="domain" description="DUF58" evidence="2">
    <location>
        <begin position="207"/>
        <end position="357"/>
    </location>
</feature>
<evidence type="ECO:0000313" key="3">
    <source>
        <dbReference type="EMBL" id="MBD2872471.1"/>
    </source>
</evidence>
<dbReference type="PANTHER" id="PTHR34351:SF2">
    <property type="entry name" value="DUF58 DOMAIN-CONTAINING PROTEIN"/>
    <property type="match status" value="1"/>
</dbReference>
<dbReference type="AlphaFoldDB" id="A0A927CV99"/>
<name>A0A927CV99_9BACL</name>
<gene>
    <name evidence="3" type="ORF">IDH41_28220</name>
</gene>
<proteinExistence type="predicted"/>
<dbReference type="PANTHER" id="PTHR34351">
    <property type="entry name" value="SLR1927 PROTEIN-RELATED"/>
    <property type="match status" value="1"/>
</dbReference>
<dbReference type="InterPro" id="IPR002881">
    <property type="entry name" value="DUF58"/>
</dbReference>
<keyword evidence="1" id="KW-0472">Membrane</keyword>
<feature type="transmembrane region" description="Helical" evidence="1">
    <location>
        <begin position="32"/>
        <end position="49"/>
    </location>
</feature>
<accession>A0A927CV99</accession>
<sequence length="407" mass="46591">MGMFTSLTARILGIAFLFTASLFFLLFQGGKLAFMVFTIVGSLCIYLMLGRWSGISRARVLLSIPDTEYGAAIEAGTSVSVNIQVHIPGLWPIPYVKVKERLFRQGREEHVLETFLIPDWKRRAEVSCLTPPLRRGIYRFEVTDCSTEDIFGLFQHKGHLRLPYDFKVQPQRTRIREWKELHQRLPGGQFQTAKTRSHRESTQLSGVRDYINGDRLSRIHWRATAKTGTWKSKEYEREAAPKIVIILDRSIQAYDNNDHYEMAVSITASILEYAASRELAIELVSAGKNTTYFEQSGAIQQNAIMNHLIDTEPDGVDFLLDMLRERVRLFTPGSFLVVVSPQYGHALSQTLAWLEQRRMKTCHMWVAAGVPKTEQEHWKRHLQTARILGYEITSLDELSLKLGGVMK</sequence>
<protein>
    <submittedName>
        <fullName evidence="3">DUF58 domain-containing protein</fullName>
    </submittedName>
</protein>
<dbReference type="Proteomes" id="UP000632125">
    <property type="component" value="Unassembled WGS sequence"/>
</dbReference>
<keyword evidence="1" id="KW-1133">Transmembrane helix</keyword>
<evidence type="ECO:0000256" key="1">
    <source>
        <dbReference type="SAM" id="Phobius"/>
    </source>
</evidence>
<comment type="caution">
    <text evidence="3">The sequence shown here is derived from an EMBL/GenBank/DDBJ whole genome shotgun (WGS) entry which is preliminary data.</text>
</comment>
<organism evidence="3 4">
    <name type="scientific">Paenibacillus arenilitoris</name>
    <dbReference type="NCBI Taxonomy" id="2772299"/>
    <lineage>
        <taxon>Bacteria</taxon>
        <taxon>Bacillati</taxon>
        <taxon>Bacillota</taxon>
        <taxon>Bacilli</taxon>
        <taxon>Bacillales</taxon>
        <taxon>Paenibacillaceae</taxon>
        <taxon>Paenibacillus</taxon>
    </lineage>
</organism>
<keyword evidence="1" id="KW-0812">Transmembrane</keyword>